<proteinExistence type="predicted"/>
<dbReference type="Proteomes" id="UP000295023">
    <property type="component" value="Unassembled WGS sequence"/>
</dbReference>
<comment type="caution">
    <text evidence="2">The sequence shown here is derived from an EMBL/GenBank/DDBJ whole genome shotgun (WGS) entry which is preliminary data.</text>
</comment>
<organism evidence="2 3">
    <name type="scientific">Roseicella aquatilis</name>
    <dbReference type="NCBI Taxonomy" id="2527868"/>
    <lineage>
        <taxon>Bacteria</taxon>
        <taxon>Pseudomonadati</taxon>
        <taxon>Pseudomonadota</taxon>
        <taxon>Alphaproteobacteria</taxon>
        <taxon>Acetobacterales</taxon>
        <taxon>Roseomonadaceae</taxon>
        <taxon>Roseicella</taxon>
    </lineage>
</organism>
<dbReference type="RefSeq" id="WP_132290189.1">
    <property type="nucleotide sequence ID" value="NZ_SKBM01000012.1"/>
</dbReference>
<dbReference type="Gene3D" id="2.60.120.620">
    <property type="entry name" value="q2cbj1_9rhob like domain"/>
    <property type="match status" value="1"/>
</dbReference>
<reference evidence="2 3" key="1">
    <citation type="submission" date="2019-03" db="EMBL/GenBank/DDBJ databases">
        <title>Paracraurococcus aquatilis NE82 genome sequence.</title>
        <authorList>
            <person name="Zhao Y."/>
            <person name="Du Z."/>
        </authorList>
    </citation>
    <scope>NUCLEOTIDE SEQUENCE [LARGE SCALE GENOMIC DNA]</scope>
    <source>
        <strain evidence="2 3">NE82</strain>
    </source>
</reference>
<name>A0A4R4DK05_9PROT</name>
<keyword evidence="3" id="KW-1185">Reference proteome</keyword>
<evidence type="ECO:0000313" key="3">
    <source>
        <dbReference type="Proteomes" id="UP000295023"/>
    </source>
</evidence>
<evidence type="ECO:0000313" key="2">
    <source>
        <dbReference type="EMBL" id="TCZ60873.1"/>
    </source>
</evidence>
<dbReference type="Pfam" id="PF13640">
    <property type="entry name" value="2OG-FeII_Oxy_3"/>
    <property type="match status" value="1"/>
</dbReference>
<dbReference type="OrthoDB" id="8578235at2"/>
<dbReference type="InterPro" id="IPR044862">
    <property type="entry name" value="Pro_4_hyd_alph_FE2OG_OXY"/>
</dbReference>
<dbReference type="AlphaFoldDB" id="A0A4R4DK05"/>
<accession>A0A4R4DK05</accession>
<evidence type="ECO:0000259" key="1">
    <source>
        <dbReference type="Pfam" id="PF13640"/>
    </source>
</evidence>
<sequence length="220" mass="24849">MPTTLAEQWSADSARGALLDLEPLRAAPRRDDPYPWICASGCLRPAVLPALRRDFPTLPRAGYHPVDTFTPRGAFKDLLAEIEGGAFDRVMAEKFGVDFTALPRMITVRQTSAAHEGRPHTDSESKVATLLLYMHSGWASPEGRIRVLRQESLEDPVAEVPPEEGNVFAFLRGDHSWHGHRPFVGERRVVQVTWLRDASELERKRRRGKLAWFLKGIFRS</sequence>
<dbReference type="EMBL" id="SKBM01000012">
    <property type="protein sequence ID" value="TCZ60873.1"/>
    <property type="molecule type" value="Genomic_DNA"/>
</dbReference>
<gene>
    <name evidence="2" type="ORF">EXY23_13950</name>
</gene>
<feature type="domain" description="Prolyl 4-hydroxylase alpha subunit Fe(2+) 2OG dioxygenase" evidence="1">
    <location>
        <begin position="115"/>
        <end position="196"/>
    </location>
</feature>
<protein>
    <submittedName>
        <fullName evidence="2">2OG-Fe(II) oxygenase</fullName>
    </submittedName>
</protein>